<keyword evidence="4" id="KW-1003">Cell membrane</keyword>
<dbReference type="InterPro" id="IPR012413">
    <property type="entry name" value="BA14K"/>
</dbReference>
<comment type="subcellular location">
    <subcellularLocation>
        <location evidence="1">Membrane</location>
        <topology evidence="1">Single-pass membrane protein</topology>
    </subcellularLocation>
</comment>
<reference evidence="9" key="1">
    <citation type="submission" date="2022-11" db="EMBL/GenBank/DDBJ databases">
        <title>Draft genome sequence of Hoeflea poritis E7-10 and Hoeflea prorocentri PM5-8, separated from scleractinian coral Porites lutea and marine dinoflagellate.</title>
        <authorList>
            <person name="Zhang G."/>
            <person name="Wei Q."/>
            <person name="Cai L."/>
        </authorList>
    </citation>
    <scope>NUCLEOTIDE SEQUENCE</scope>
    <source>
        <strain evidence="9">PM5-8</strain>
    </source>
</reference>
<evidence type="ECO:0000256" key="6">
    <source>
        <dbReference type="ARBA" id="ARBA00025321"/>
    </source>
</evidence>
<feature type="region of interest" description="Disordered" evidence="7">
    <location>
        <begin position="89"/>
        <end position="125"/>
    </location>
</feature>
<dbReference type="Proteomes" id="UP001151234">
    <property type="component" value="Unassembled WGS sequence"/>
</dbReference>
<feature type="region of interest" description="Disordered" evidence="7">
    <location>
        <begin position="38"/>
        <end position="57"/>
    </location>
</feature>
<comment type="function">
    <text evidence="6">Has immunoglobulin-binding and hemagglutination properties, and can bind to mannose. Essential for virulence. May be involved in LPS biosynthesis or polysaccharide transport.</text>
</comment>
<keyword evidence="5" id="KW-0430">Lectin</keyword>
<evidence type="ECO:0000256" key="7">
    <source>
        <dbReference type="SAM" id="MobiDB-lite"/>
    </source>
</evidence>
<keyword evidence="8" id="KW-0812">Transmembrane</keyword>
<protein>
    <recommendedName>
        <fullName evidence="3">Lectin-like protein BA14k</fullName>
    </recommendedName>
</protein>
<sequence length="172" mass="19415">MGNPVKVLVATLAVTAATLAPLSQSYAHDHGKRHYHDHYGDRGWYGPKPRKHKRKRGPVVIERNNGDDAVLYGILGLAAGALITGALLSSPPPQRRYSPPPRAYNPPPSAYDRPSHDYYPPAPRPSPVYAEGKYEPWTDEWYRYCSQRYRSFNPATGNFRGYDGYDHFCIAR</sequence>
<keyword evidence="8" id="KW-1133">Transmembrane helix</keyword>
<gene>
    <name evidence="9" type="ORF">OQ273_02190</name>
</gene>
<name>A0A9X3UF48_9HYPH</name>
<evidence type="ECO:0000313" key="10">
    <source>
        <dbReference type="Proteomes" id="UP001151234"/>
    </source>
</evidence>
<feature type="compositionally biased region" description="Pro residues" evidence="7">
    <location>
        <begin position="90"/>
        <end position="109"/>
    </location>
</feature>
<organism evidence="9 10">
    <name type="scientific">Hoeflea prorocentri</name>
    <dbReference type="NCBI Taxonomy" id="1922333"/>
    <lineage>
        <taxon>Bacteria</taxon>
        <taxon>Pseudomonadati</taxon>
        <taxon>Pseudomonadota</taxon>
        <taxon>Alphaproteobacteria</taxon>
        <taxon>Hyphomicrobiales</taxon>
        <taxon>Rhizobiaceae</taxon>
        <taxon>Hoeflea</taxon>
    </lineage>
</organism>
<evidence type="ECO:0000256" key="8">
    <source>
        <dbReference type="SAM" id="Phobius"/>
    </source>
</evidence>
<dbReference type="RefSeq" id="WP_267988834.1">
    <property type="nucleotide sequence ID" value="NZ_JAPJZI010000001.1"/>
</dbReference>
<dbReference type="Pfam" id="PF07886">
    <property type="entry name" value="BA14K"/>
    <property type="match status" value="1"/>
</dbReference>
<feature type="compositionally biased region" description="Basic residues" evidence="7">
    <location>
        <begin position="48"/>
        <end position="57"/>
    </location>
</feature>
<dbReference type="AlphaFoldDB" id="A0A9X3UF48"/>
<evidence type="ECO:0000256" key="2">
    <source>
        <dbReference type="ARBA" id="ARBA00010270"/>
    </source>
</evidence>
<dbReference type="GO" id="GO:0016020">
    <property type="term" value="C:membrane"/>
    <property type="evidence" value="ECO:0007669"/>
    <property type="project" value="UniProtKB-SubCell"/>
</dbReference>
<dbReference type="EMBL" id="JAPJZI010000001">
    <property type="protein sequence ID" value="MDA5397371.1"/>
    <property type="molecule type" value="Genomic_DNA"/>
</dbReference>
<evidence type="ECO:0000256" key="5">
    <source>
        <dbReference type="ARBA" id="ARBA00022734"/>
    </source>
</evidence>
<dbReference type="GO" id="GO:0030246">
    <property type="term" value="F:carbohydrate binding"/>
    <property type="evidence" value="ECO:0007669"/>
    <property type="project" value="UniProtKB-KW"/>
</dbReference>
<evidence type="ECO:0000256" key="3">
    <source>
        <dbReference type="ARBA" id="ARBA00020552"/>
    </source>
</evidence>
<proteinExistence type="inferred from homology"/>
<keyword evidence="10" id="KW-1185">Reference proteome</keyword>
<evidence type="ECO:0000313" key="9">
    <source>
        <dbReference type="EMBL" id="MDA5397371.1"/>
    </source>
</evidence>
<evidence type="ECO:0000256" key="4">
    <source>
        <dbReference type="ARBA" id="ARBA00022475"/>
    </source>
</evidence>
<comment type="caution">
    <text evidence="9">The sequence shown here is derived from an EMBL/GenBank/DDBJ whole genome shotgun (WGS) entry which is preliminary data.</text>
</comment>
<feature type="transmembrane region" description="Helical" evidence="8">
    <location>
        <begin position="69"/>
        <end position="88"/>
    </location>
</feature>
<evidence type="ECO:0000256" key="1">
    <source>
        <dbReference type="ARBA" id="ARBA00004167"/>
    </source>
</evidence>
<keyword evidence="8" id="KW-0472">Membrane</keyword>
<accession>A0A9X3UF48</accession>
<comment type="similarity">
    <text evidence="2">Belongs to the BA14k family.</text>
</comment>